<feature type="region of interest" description="Disordered" evidence="1">
    <location>
        <begin position="281"/>
        <end position="329"/>
    </location>
</feature>
<dbReference type="Pfam" id="PF11309">
    <property type="entry name" value="DUF3112"/>
    <property type="match status" value="1"/>
</dbReference>
<sequence length="329" mass="35186">PKPPYPPATQPVGLLPSPTPDIPVCAVLLSLFFLAGATHLLLFRRHLARAGQRFIFSLLLMGFCITRIAALSLRIVWARNQTNANIALAATVFTAAGVLLLFIVNLILTVRVVRGMHPALGWSRGVWWGFRGVIASVVACLIMVVVCSVHTLFTLDVATRLRERQVLLFAGVYMSVLAFVPVVVLGVASVVANRGPHPSETFGKGRMGTKVALVMGMSALLTLGAGFRCGTNFAAKPIGQVEWFHSRAAFYCFNFAIELVVVYTYAIFRFEQRFHVPAGSSAPGHYTAGGPPTEEDSEKRGDGMNSLEAGSGGSAITDGGVKNVGQSSV</sequence>
<dbReference type="EMBL" id="MU855439">
    <property type="protein sequence ID" value="KAK3903599.1"/>
    <property type="molecule type" value="Genomic_DNA"/>
</dbReference>
<feature type="transmembrane region" description="Helical" evidence="2">
    <location>
        <begin position="248"/>
        <end position="268"/>
    </location>
</feature>
<organism evidence="3 4">
    <name type="scientific">Staphylotrichum tortipilum</name>
    <dbReference type="NCBI Taxonomy" id="2831512"/>
    <lineage>
        <taxon>Eukaryota</taxon>
        <taxon>Fungi</taxon>
        <taxon>Dikarya</taxon>
        <taxon>Ascomycota</taxon>
        <taxon>Pezizomycotina</taxon>
        <taxon>Sordariomycetes</taxon>
        <taxon>Sordariomycetidae</taxon>
        <taxon>Sordariales</taxon>
        <taxon>Chaetomiaceae</taxon>
        <taxon>Staphylotrichum</taxon>
    </lineage>
</organism>
<feature type="transmembrane region" description="Helical" evidence="2">
    <location>
        <begin position="128"/>
        <end position="153"/>
    </location>
</feature>
<evidence type="ECO:0000256" key="2">
    <source>
        <dbReference type="SAM" id="Phobius"/>
    </source>
</evidence>
<accession>A0AAN6MNQ9</accession>
<evidence type="ECO:0000256" key="1">
    <source>
        <dbReference type="SAM" id="MobiDB-lite"/>
    </source>
</evidence>
<proteinExistence type="predicted"/>
<feature type="transmembrane region" description="Helical" evidence="2">
    <location>
        <begin position="165"/>
        <end position="191"/>
    </location>
</feature>
<dbReference type="Proteomes" id="UP001303889">
    <property type="component" value="Unassembled WGS sequence"/>
</dbReference>
<name>A0AAN6MNQ9_9PEZI</name>
<feature type="transmembrane region" description="Helical" evidence="2">
    <location>
        <begin position="84"/>
        <end position="108"/>
    </location>
</feature>
<comment type="caution">
    <text evidence="3">The sequence shown here is derived from an EMBL/GenBank/DDBJ whole genome shotgun (WGS) entry which is preliminary data.</text>
</comment>
<feature type="transmembrane region" description="Helical" evidence="2">
    <location>
        <begin position="20"/>
        <end position="42"/>
    </location>
</feature>
<dbReference type="AlphaFoldDB" id="A0AAN6MNQ9"/>
<feature type="transmembrane region" description="Helical" evidence="2">
    <location>
        <begin position="54"/>
        <end position="78"/>
    </location>
</feature>
<evidence type="ECO:0000313" key="3">
    <source>
        <dbReference type="EMBL" id="KAK3903599.1"/>
    </source>
</evidence>
<dbReference type="InterPro" id="IPR021460">
    <property type="entry name" value="DUF3112"/>
</dbReference>
<dbReference type="PANTHER" id="PTHR35184:SF1">
    <property type="entry name" value="INTEGRAL MEMBRANE PROTEIN"/>
    <property type="match status" value="1"/>
</dbReference>
<evidence type="ECO:0008006" key="5">
    <source>
        <dbReference type="Google" id="ProtNLM"/>
    </source>
</evidence>
<gene>
    <name evidence="3" type="ORF">C8A05DRAFT_14459</name>
</gene>
<reference evidence="3" key="2">
    <citation type="submission" date="2023-05" db="EMBL/GenBank/DDBJ databases">
        <authorList>
            <consortium name="Lawrence Berkeley National Laboratory"/>
            <person name="Steindorff A."/>
            <person name="Hensen N."/>
            <person name="Bonometti L."/>
            <person name="Westerberg I."/>
            <person name="Brannstrom I.O."/>
            <person name="Guillou S."/>
            <person name="Cros-Aarteil S."/>
            <person name="Calhoun S."/>
            <person name="Haridas S."/>
            <person name="Kuo A."/>
            <person name="Mondo S."/>
            <person name="Pangilinan J."/>
            <person name="Riley R."/>
            <person name="Labutti K."/>
            <person name="Andreopoulos B."/>
            <person name="Lipzen A."/>
            <person name="Chen C."/>
            <person name="Yanf M."/>
            <person name="Daum C."/>
            <person name="Ng V."/>
            <person name="Clum A."/>
            <person name="Ohm R."/>
            <person name="Martin F."/>
            <person name="Silar P."/>
            <person name="Natvig D."/>
            <person name="Lalanne C."/>
            <person name="Gautier V."/>
            <person name="Ament-Velasquez S.L."/>
            <person name="Kruys A."/>
            <person name="Hutchinson M.I."/>
            <person name="Powell A.J."/>
            <person name="Barry K."/>
            <person name="Miller A.N."/>
            <person name="Grigoriev I.V."/>
            <person name="Debuchy R."/>
            <person name="Gladieux P."/>
            <person name="Thoren M.H."/>
            <person name="Johannesson H."/>
        </authorList>
    </citation>
    <scope>NUCLEOTIDE SEQUENCE</scope>
    <source>
        <strain evidence="3">CBS 103.79</strain>
    </source>
</reference>
<protein>
    <recommendedName>
        <fullName evidence="5">Family c-likeg-protein-coupled receptor protein</fullName>
    </recommendedName>
</protein>
<feature type="non-terminal residue" evidence="3">
    <location>
        <position position="1"/>
    </location>
</feature>
<feature type="transmembrane region" description="Helical" evidence="2">
    <location>
        <begin position="211"/>
        <end position="228"/>
    </location>
</feature>
<keyword evidence="2" id="KW-0812">Transmembrane</keyword>
<keyword evidence="2" id="KW-0472">Membrane</keyword>
<dbReference type="PANTHER" id="PTHR35184">
    <property type="entry name" value="YALI0C10208P"/>
    <property type="match status" value="1"/>
</dbReference>
<keyword evidence="4" id="KW-1185">Reference proteome</keyword>
<reference evidence="3" key="1">
    <citation type="journal article" date="2023" name="Mol. Phylogenet. Evol.">
        <title>Genome-scale phylogeny and comparative genomics of the fungal order Sordariales.</title>
        <authorList>
            <person name="Hensen N."/>
            <person name="Bonometti L."/>
            <person name="Westerberg I."/>
            <person name="Brannstrom I.O."/>
            <person name="Guillou S."/>
            <person name="Cros-Aarteil S."/>
            <person name="Calhoun S."/>
            <person name="Haridas S."/>
            <person name="Kuo A."/>
            <person name="Mondo S."/>
            <person name="Pangilinan J."/>
            <person name="Riley R."/>
            <person name="LaButti K."/>
            <person name="Andreopoulos B."/>
            <person name="Lipzen A."/>
            <person name="Chen C."/>
            <person name="Yan M."/>
            <person name="Daum C."/>
            <person name="Ng V."/>
            <person name="Clum A."/>
            <person name="Steindorff A."/>
            <person name="Ohm R.A."/>
            <person name="Martin F."/>
            <person name="Silar P."/>
            <person name="Natvig D.O."/>
            <person name="Lalanne C."/>
            <person name="Gautier V."/>
            <person name="Ament-Velasquez S.L."/>
            <person name="Kruys A."/>
            <person name="Hutchinson M.I."/>
            <person name="Powell A.J."/>
            <person name="Barry K."/>
            <person name="Miller A.N."/>
            <person name="Grigoriev I.V."/>
            <person name="Debuchy R."/>
            <person name="Gladieux P."/>
            <person name="Hiltunen Thoren M."/>
            <person name="Johannesson H."/>
        </authorList>
    </citation>
    <scope>NUCLEOTIDE SEQUENCE</scope>
    <source>
        <strain evidence="3">CBS 103.79</strain>
    </source>
</reference>
<keyword evidence="2" id="KW-1133">Transmembrane helix</keyword>
<evidence type="ECO:0000313" key="4">
    <source>
        <dbReference type="Proteomes" id="UP001303889"/>
    </source>
</evidence>